<dbReference type="InterPro" id="IPR009737">
    <property type="entry name" value="Aim32/Apd1-like"/>
</dbReference>
<dbReference type="Proteomes" id="UP000271426">
    <property type="component" value="Chromosome"/>
</dbReference>
<protein>
    <submittedName>
        <fullName evidence="1">Sucrase/ferredoxin-like protein</fullName>
    </submittedName>
</protein>
<dbReference type="EMBL" id="CP033898">
    <property type="protein sequence ID" value="AZA09908.1"/>
    <property type="molecule type" value="Genomic_DNA"/>
</dbReference>
<dbReference type="PIRSF" id="PIRSF035042">
    <property type="entry name" value="UCP035042_thirdx"/>
    <property type="match status" value="1"/>
</dbReference>
<evidence type="ECO:0000313" key="1">
    <source>
        <dbReference type="EMBL" id="AZA09908.1"/>
    </source>
</evidence>
<sequence>MTTRCSDVQPEPLPGTARTGATFVLMEHHGPWSRDILDGGTLAHTECFRDIPGFTLIRKPGRAGRKPKRLRNVYLVFAAHNIVEHLEVPEAMVPNLDFSGPGRNAAHGATTLDAPVLLTCTHAKRDQCCALKGRPIVADLQQRFPDGHIWECSHAKGHRFAPAMLLYPWGFSFGRLNNEAAAELYRYACNGLLFYPGNRGRTTLNAQEQVVELAVAEKLHQAGEAVAMDALSTTGTRVRHADGRQWEVSLECIEVEGVIASCGGAAKQGKAWVPAQVELLTTPEG</sequence>
<gene>
    <name evidence="1" type="ORF">CPPEL_09025</name>
</gene>
<dbReference type="SUPFAM" id="SSF52833">
    <property type="entry name" value="Thioredoxin-like"/>
    <property type="match status" value="1"/>
</dbReference>
<dbReference type="CDD" id="cd03062">
    <property type="entry name" value="TRX_Fd_Sucrase"/>
    <property type="match status" value="1"/>
</dbReference>
<keyword evidence="2" id="KW-1185">Reference proteome</keyword>
<dbReference type="AlphaFoldDB" id="A0A3G6IZ08"/>
<dbReference type="Pfam" id="PF06999">
    <property type="entry name" value="Suc_Fer-like"/>
    <property type="match status" value="1"/>
</dbReference>
<dbReference type="RefSeq" id="WP_123960780.1">
    <property type="nucleotide sequence ID" value="NZ_CP033898.1"/>
</dbReference>
<dbReference type="OrthoDB" id="3399139at2"/>
<evidence type="ECO:0000313" key="2">
    <source>
        <dbReference type="Proteomes" id="UP000271426"/>
    </source>
</evidence>
<dbReference type="InterPro" id="IPR036249">
    <property type="entry name" value="Thioredoxin-like_sf"/>
</dbReference>
<proteinExistence type="predicted"/>
<dbReference type="InterPro" id="IPR010350">
    <property type="entry name" value="Aim32/Apd1-like_bac"/>
</dbReference>
<dbReference type="KEGG" id="cpso:CPPEL_09025"/>
<name>A0A3G6IZ08_9CORY</name>
<organism evidence="1 2">
    <name type="scientific">Corynebacterium pseudopelargi</name>
    <dbReference type="NCBI Taxonomy" id="2080757"/>
    <lineage>
        <taxon>Bacteria</taxon>
        <taxon>Bacillati</taxon>
        <taxon>Actinomycetota</taxon>
        <taxon>Actinomycetes</taxon>
        <taxon>Mycobacteriales</taxon>
        <taxon>Corynebacteriaceae</taxon>
        <taxon>Corynebacterium</taxon>
    </lineage>
</organism>
<accession>A0A3G6IZ08</accession>
<reference evidence="1 2" key="1">
    <citation type="submission" date="2018-11" db="EMBL/GenBank/DDBJ databases">
        <authorList>
            <person name="Kleinhagauer T."/>
            <person name="Glaeser S.P."/>
            <person name="Spergser J."/>
            <person name="Ruckert C."/>
            <person name="Kaempfer P."/>
            <person name="Busse H.-J."/>
        </authorList>
    </citation>
    <scope>NUCLEOTIDE SEQUENCE [LARGE SCALE GENOMIC DNA]</scope>
    <source>
        <strain evidence="1 2">812CH</strain>
    </source>
</reference>